<evidence type="ECO:0000313" key="3">
    <source>
        <dbReference type="Proteomes" id="UP000054538"/>
    </source>
</evidence>
<accession>A0A0D0DG51</accession>
<gene>
    <name evidence="2" type="ORF">PAXRUDRAFT_410050</name>
</gene>
<keyword evidence="3" id="KW-1185">Reference proteome</keyword>
<evidence type="ECO:0000259" key="1">
    <source>
        <dbReference type="Pfam" id="PF09994"/>
    </source>
</evidence>
<protein>
    <recommendedName>
        <fullName evidence="1">T6SS Phospholipase effector Tle1-like catalytic domain-containing protein</fullName>
    </recommendedName>
</protein>
<dbReference type="STRING" id="930991.A0A0D0DG51"/>
<dbReference type="InParanoid" id="A0A0D0DG51"/>
<reference evidence="2 3" key="1">
    <citation type="submission" date="2014-04" db="EMBL/GenBank/DDBJ databases">
        <authorList>
            <consortium name="DOE Joint Genome Institute"/>
            <person name="Kuo A."/>
            <person name="Kohler A."/>
            <person name="Jargeat P."/>
            <person name="Nagy L.G."/>
            <person name="Floudas D."/>
            <person name="Copeland A."/>
            <person name="Barry K.W."/>
            <person name="Cichocki N."/>
            <person name="Veneault-Fourrey C."/>
            <person name="LaButti K."/>
            <person name="Lindquist E.A."/>
            <person name="Lipzen A."/>
            <person name="Lundell T."/>
            <person name="Morin E."/>
            <person name="Murat C."/>
            <person name="Sun H."/>
            <person name="Tunlid A."/>
            <person name="Henrissat B."/>
            <person name="Grigoriev I.V."/>
            <person name="Hibbett D.S."/>
            <person name="Martin F."/>
            <person name="Nordberg H.P."/>
            <person name="Cantor M.N."/>
            <person name="Hua S.X."/>
        </authorList>
    </citation>
    <scope>NUCLEOTIDE SEQUENCE [LARGE SCALE GENOMIC DNA]</scope>
    <source>
        <strain evidence="2 3">Ve08.2h10</strain>
    </source>
</reference>
<dbReference type="OrthoDB" id="538223at2759"/>
<dbReference type="PANTHER" id="PTHR33840">
    <property type="match status" value="1"/>
</dbReference>
<organism evidence="2 3">
    <name type="scientific">Paxillus rubicundulus Ve08.2h10</name>
    <dbReference type="NCBI Taxonomy" id="930991"/>
    <lineage>
        <taxon>Eukaryota</taxon>
        <taxon>Fungi</taxon>
        <taxon>Dikarya</taxon>
        <taxon>Basidiomycota</taxon>
        <taxon>Agaricomycotina</taxon>
        <taxon>Agaricomycetes</taxon>
        <taxon>Agaricomycetidae</taxon>
        <taxon>Boletales</taxon>
        <taxon>Paxilineae</taxon>
        <taxon>Paxillaceae</taxon>
        <taxon>Paxillus</taxon>
    </lineage>
</organism>
<sequence length="272" mass="30703">MEQSPTSSVLGDRSPHRSSRSAVYRCDCSMESRNLVVCIDRTSDKFGTQNTNITELYRKLVRSETQLTYYNSGMGTTVKPSWRSLIYAQHWISNKIGLLVAWNLEKAIFDIYRWVVNNYKDGDKIYLFGSSRAAYQTRALAGMIHTVGLILPGNDEQIPFAFELYSRVVDLPPDSSERIPSPNELAATFKRTFCRENVKIHFIGIWETVSSTGIVRGKTLPSSICCIRRVLARDGRRVGFMPEHINGGKVDSDAGHNDQVKEVWFAGTHADV</sequence>
<dbReference type="EMBL" id="KN827273">
    <property type="protein sequence ID" value="KIK76830.1"/>
    <property type="molecule type" value="Genomic_DNA"/>
</dbReference>
<dbReference type="PANTHER" id="PTHR33840:SF1">
    <property type="entry name" value="TLE1 PHOSPHOLIPASE DOMAIN-CONTAINING PROTEIN"/>
    <property type="match status" value="1"/>
</dbReference>
<dbReference type="AlphaFoldDB" id="A0A0D0DG51"/>
<feature type="domain" description="T6SS Phospholipase effector Tle1-like catalytic" evidence="1">
    <location>
        <begin position="33"/>
        <end position="272"/>
    </location>
</feature>
<dbReference type="InterPro" id="IPR018712">
    <property type="entry name" value="Tle1-like_cat"/>
</dbReference>
<proteinExistence type="predicted"/>
<reference evidence="3" key="2">
    <citation type="submission" date="2015-01" db="EMBL/GenBank/DDBJ databases">
        <title>Evolutionary Origins and Diversification of the Mycorrhizal Mutualists.</title>
        <authorList>
            <consortium name="DOE Joint Genome Institute"/>
            <consortium name="Mycorrhizal Genomics Consortium"/>
            <person name="Kohler A."/>
            <person name="Kuo A."/>
            <person name="Nagy L.G."/>
            <person name="Floudas D."/>
            <person name="Copeland A."/>
            <person name="Barry K.W."/>
            <person name="Cichocki N."/>
            <person name="Veneault-Fourrey C."/>
            <person name="LaButti K."/>
            <person name="Lindquist E.A."/>
            <person name="Lipzen A."/>
            <person name="Lundell T."/>
            <person name="Morin E."/>
            <person name="Murat C."/>
            <person name="Riley R."/>
            <person name="Ohm R."/>
            <person name="Sun H."/>
            <person name="Tunlid A."/>
            <person name="Henrissat B."/>
            <person name="Grigoriev I.V."/>
            <person name="Hibbett D.S."/>
            <person name="Martin F."/>
        </authorList>
    </citation>
    <scope>NUCLEOTIDE SEQUENCE [LARGE SCALE GENOMIC DNA]</scope>
    <source>
        <strain evidence="3">Ve08.2h10</strain>
    </source>
</reference>
<dbReference type="HOGENOM" id="CLU_005049_2_0_1"/>
<dbReference type="Proteomes" id="UP000054538">
    <property type="component" value="Unassembled WGS sequence"/>
</dbReference>
<name>A0A0D0DG51_9AGAM</name>
<dbReference type="Pfam" id="PF09994">
    <property type="entry name" value="T6SS_Tle1-like_cat"/>
    <property type="match status" value="1"/>
</dbReference>
<evidence type="ECO:0000313" key="2">
    <source>
        <dbReference type="EMBL" id="KIK76830.1"/>
    </source>
</evidence>